<dbReference type="RefSeq" id="WP_135945538.1">
    <property type="nucleotide sequence ID" value="NZ_BMEI01000003.1"/>
</dbReference>
<evidence type="ECO:0000313" key="1">
    <source>
        <dbReference type="EMBL" id="TGY92404.1"/>
    </source>
</evidence>
<keyword evidence="2" id="KW-1185">Reference proteome</keyword>
<proteinExistence type="predicted"/>
<dbReference type="AlphaFoldDB" id="A0A4S2H976"/>
<comment type="caution">
    <text evidence="1">The sequence shown here is derived from an EMBL/GenBank/DDBJ whole genome shotgun (WGS) entry which is preliminary data.</text>
</comment>
<name>A0A4S2H976_9PROT</name>
<reference evidence="1 2" key="1">
    <citation type="journal article" date="2013" name="Int. J. Syst. Evol. Microbiol.">
        <title>Marinicauda pacifica gen. nov., sp. nov., a prosthecate alphaproteobacterium of the family Hyphomonadaceae isolated from deep seawater.</title>
        <authorList>
            <person name="Zhang X.Y."/>
            <person name="Li G.W."/>
            <person name="Wang C.S."/>
            <person name="Zhang Y.J."/>
            <person name="Xu X.W."/>
            <person name="Li H."/>
            <person name="Liu A."/>
            <person name="Liu C."/>
            <person name="Xie B.B."/>
            <person name="Qin Q.L."/>
            <person name="Xu Z."/>
            <person name="Chen X.L."/>
            <person name="Zhou B.C."/>
            <person name="Zhang Y.Z."/>
        </authorList>
    </citation>
    <scope>NUCLEOTIDE SEQUENCE [LARGE SCALE GENOMIC DNA]</scope>
    <source>
        <strain evidence="1 2">P-1 km-3</strain>
    </source>
</reference>
<protein>
    <submittedName>
        <fullName evidence="1">Uncharacterized protein</fullName>
    </submittedName>
</protein>
<sequence length="198" mass="21757">MGIKIGNINSFAAERTAVTRSQENGREFVETRRASIPFAEEGLLRPFCGLAGYQPHLFPTLIVDDVDIDGFVRVQAALGLCELYGWGFALSGQTLIAPGRRELPSIARTERSRIEGTIRSVFAEKSKPVADDFVWAFCDPSFGAWNLARLILSGDLALETSTGFHELSRIYPLSPRFERARVEKPLPTKAGSVVVEAA</sequence>
<dbReference type="EMBL" id="SRXV01000003">
    <property type="protein sequence ID" value="TGY92404.1"/>
    <property type="molecule type" value="Genomic_DNA"/>
</dbReference>
<accession>A0A4S2H976</accession>
<organism evidence="1 2">
    <name type="scientific">Marinicauda pacifica</name>
    <dbReference type="NCBI Taxonomy" id="1133559"/>
    <lineage>
        <taxon>Bacteria</taxon>
        <taxon>Pseudomonadati</taxon>
        <taxon>Pseudomonadota</taxon>
        <taxon>Alphaproteobacteria</taxon>
        <taxon>Maricaulales</taxon>
        <taxon>Maricaulaceae</taxon>
        <taxon>Marinicauda</taxon>
    </lineage>
</organism>
<evidence type="ECO:0000313" key="2">
    <source>
        <dbReference type="Proteomes" id="UP000305451"/>
    </source>
</evidence>
<dbReference type="Proteomes" id="UP000305451">
    <property type="component" value="Unassembled WGS sequence"/>
</dbReference>
<gene>
    <name evidence="1" type="ORF">E5162_12215</name>
</gene>